<protein>
    <submittedName>
        <fullName evidence="2">Uncharacterized protein</fullName>
    </submittedName>
</protein>
<name>A0A0D3EV04_9ORYZ</name>
<reference evidence="2" key="1">
    <citation type="journal article" date="2009" name="Rice">
        <title>De Novo Next Generation Sequencing of Plant Genomes.</title>
        <authorList>
            <person name="Rounsley S."/>
            <person name="Marri P.R."/>
            <person name="Yu Y."/>
            <person name="He R."/>
            <person name="Sisneros N."/>
            <person name="Goicoechea J.L."/>
            <person name="Lee S.J."/>
            <person name="Angelova A."/>
            <person name="Kudrna D."/>
            <person name="Luo M."/>
            <person name="Affourtit J."/>
            <person name="Desany B."/>
            <person name="Knight J."/>
            <person name="Niazi F."/>
            <person name="Egholm M."/>
            <person name="Wing R.A."/>
        </authorList>
    </citation>
    <scope>NUCLEOTIDE SEQUENCE [LARGE SCALE GENOMIC DNA]</scope>
    <source>
        <strain evidence="2">cv. IRGC 105608</strain>
    </source>
</reference>
<dbReference type="Gramene" id="OBART01G33760.4">
    <property type="protein sequence ID" value="OBART01G33760.4"/>
    <property type="gene ID" value="OBART01G33760"/>
</dbReference>
<dbReference type="AlphaFoldDB" id="A0A0D3EV04"/>
<organism evidence="2">
    <name type="scientific">Oryza barthii</name>
    <dbReference type="NCBI Taxonomy" id="65489"/>
    <lineage>
        <taxon>Eukaryota</taxon>
        <taxon>Viridiplantae</taxon>
        <taxon>Streptophyta</taxon>
        <taxon>Embryophyta</taxon>
        <taxon>Tracheophyta</taxon>
        <taxon>Spermatophyta</taxon>
        <taxon>Magnoliopsida</taxon>
        <taxon>Liliopsida</taxon>
        <taxon>Poales</taxon>
        <taxon>Poaceae</taxon>
        <taxon>BOP clade</taxon>
        <taxon>Oryzoideae</taxon>
        <taxon>Oryzeae</taxon>
        <taxon>Oryzinae</taxon>
        <taxon>Oryza</taxon>
    </lineage>
</organism>
<feature type="region of interest" description="Disordered" evidence="1">
    <location>
        <begin position="18"/>
        <end position="113"/>
    </location>
</feature>
<reference evidence="2" key="2">
    <citation type="submission" date="2015-03" db="UniProtKB">
        <authorList>
            <consortium name="EnsemblPlants"/>
        </authorList>
    </citation>
    <scope>IDENTIFICATION</scope>
</reference>
<evidence type="ECO:0000256" key="1">
    <source>
        <dbReference type="SAM" id="MobiDB-lite"/>
    </source>
</evidence>
<evidence type="ECO:0000313" key="2">
    <source>
        <dbReference type="EnsemblPlants" id="OBART01G33760.4"/>
    </source>
</evidence>
<proteinExistence type="predicted"/>
<sequence>MMNSSYGRRRRRAAGLSNYGSNQASHAGGFASSHGRIPNSTAGTDCSPPPGQHLAIQPYAVRHRAGGGGGGGWQARPESASGTCQPAVARPRHFVPSQVPRRRADSGSGFRPHGRAPPFAGCAVRVMAVGKDRSILLAATVMTQGAVL</sequence>
<keyword evidence="3" id="KW-1185">Reference proteome</keyword>
<dbReference type="EnsemblPlants" id="OBART01G33760.4">
    <property type="protein sequence ID" value="OBART01G33760.4"/>
    <property type="gene ID" value="OBART01G33760"/>
</dbReference>
<dbReference type="HOGENOM" id="CLU_1761771_0_0_1"/>
<accession>A0A0D3EV04</accession>
<evidence type="ECO:0000313" key="3">
    <source>
        <dbReference type="Proteomes" id="UP000026960"/>
    </source>
</evidence>
<dbReference type="Proteomes" id="UP000026960">
    <property type="component" value="Chromosome 1"/>
</dbReference>